<accession>A0A1G8P3G8</accession>
<evidence type="ECO:0000313" key="3">
    <source>
        <dbReference type="EMBL" id="SDI87039.1"/>
    </source>
</evidence>
<dbReference type="RefSeq" id="WP_093151371.1">
    <property type="nucleotide sequence ID" value="NZ_FNEK01000008.1"/>
</dbReference>
<evidence type="ECO:0000259" key="1">
    <source>
        <dbReference type="Pfam" id="PF07755"/>
    </source>
</evidence>
<dbReference type="InterPro" id="IPR011669">
    <property type="entry name" value="DgcN-like"/>
</dbReference>
<dbReference type="InterPro" id="IPR035086">
    <property type="entry name" value="DgcN-like_C"/>
</dbReference>
<dbReference type="Gene3D" id="3.40.50.720">
    <property type="entry name" value="NAD(P)-binding Rossmann-like Domain"/>
    <property type="match status" value="1"/>
</dbReference>
<gene>
    <name evidence="3" type="ORF">SAMN04488026_100860</name>
</gene>
<dbReference type="NCBIfam" id="NF041892">
    <property type="entry name" value="DgcN"/>
    <property type="match status" value="1"/>
</dbReference>
<dbReference type="OrthoDB" id="9778498at2"/>
<name>A0A1G8P3G8_9RHOB</name>
<evidence type="ECO:0000259" key="2">
    <source>
        <dbReference type="Pfam" id="PF17396"/>
    </source>
</evidence>
<dbReference type="InterPro" id="IPR035402">
    <property type="entry name" value="DgcN-like_N"/>
</dbReference>
<feature type="domain" description="D-glutamate N-acetyltransferase-like C-terminal" evidence="1">
    <location>
        <begin position="130"/>
        <end position="327"/>
    </location>
</feature>
<dbReference type="STRING" id="571298.SAMN04488026_100860"/>
<dbReference type="Pfam" id="PF17396">
    <property type="entry name" value="DUF1611_N"/>
    <property type="match status" value="1"/>
</dbReference>
<evidence type="ECO:0000313" key="4">
    <source>
        <dbReference type="Proteomes" id="UP000199382"/>
    </source>
</evidence>
<keyword evidence="4" id="KW-1185">Reference proteome</keyword>
<dbReference type="AlphaFoldDB" id="A0A1G8P3G8"/>
<sequence length="334" mass="36210">MIETPYLLFLGEAPDQLAAKVAQGIKDWRPEFAVGQFRMDGCKADMKLTDMTLDEALEAGAKTLVIGVANRGGMISHEWRHVLAEALLKGFDLASGLHNLLSDEPELVEIAKAEGREMHDVRVPEVDYPIANGKKRTGKRCLAVGTDCSVGKMYTALAMDAEMQKRGMKSTFRATGQTGILITGDGIPLDAVIADFMAGAVEWLTPDNDEDHWDLIEGQGSLFHASYSGVTMALVHGGQPDALILCHEPTREHMRGLPDYALPSLEELRDLALTLASRVNPDVKAVGISVNTQHLSEDEANSYLADLEAEFCLPAVDPFRHGAGKLVDALAAFD</sequence>
<dbReference type="PANTHER" id="PTHR40690:SF1">
    <property type="entry name" value="DUF1611 DOMAIN-CONTAINING PROTEIN"/>
    <property type="match status" value="1"/>
</dbReference>
<feature type="domain" description="D-glutamate N-acetyltransferase-like N-terminal" evidence="2">
    <location>
        <begin position="51"/>
        <end position="124"/>
    </location>
</feature>
<protein>
    <submittedName>
        <fullName evidence="3">Uncharacterized conserved protein, NAD-dependent epimerase/dehydratase family</fullName>
    </submittedName>
</protein>
<reference evidence="3 4" key="1">
    <citation type="submission" date="2016-10" db="EMBL/GenBank/DDBJ databases">
        <authorList>
            <person name="de Groot N.N."/>
        </authorList>
    </citation>
    <scope>NUCLEOTIDE SEQUENCE [LARGE SCALE GENOMIC DNA]</scope>
    <source>
        <strain evidence="3 4">DSM 25294</strain>
    </source>
</reference>
<dbReference type="PIRSF" id="PIRSF026760">
    <property type="entry name" value="UCP026760"/>
    <property type="match status" value="1"/>
</dbReference>
<proteinExistence type="predicted"/>
<dbReference type="SUPFAM" id="SSF52540">
    <property type="entry name" value="P-loop containing nucleoside triphosphate hydrolases"/>
    <property type="match status" value="1"/>
</dbReference>
<dbReference type="InterPro" id="IPR027417">
    <property type="entry name" value="P-loop_NTPase"/>
</dbReference>
<organism evidence="3 4">
    <name type="scientific">Aliiruegeria lutimaris</name>
    <dbReference type="NCBI Taxonomy" id="571298"/>
    <lineage>
        <taxon>Bacteria</taxon>
        <taxon>Pseudomonadati</taxon>
        <taxon>Pseudomonadota</taxon>
        <taxon>Alphaproteobacteria</taxon>
        <taxon>Rhodobacterales</taxon>
        <taxon>Roseobacteraceae</taxon>
        <taxon>Aliiruegeria</taxon>
    </lineage>
</organism>
<dbReference type="EMBL" id="FNEK01000008">
    <property type="protein sequence ID" value="SDI87039.1"/>
    <property type="molecule type" value="Genomic_DNA"/>
</dbReference>
<dbReference type="Gene3D" id="3.40.50.300">
    <property type="entry name" value="P-loop containing nucleotide triphosphate hydrolases"/>
    <property type="match status" value="1"/>
</dbReference>
<dbReference type="Pfam" id="PF07755">
    <property type="entry name" value="DUF1611"/>
    <property type="match status" value="1"/>
</dbReference>
<dbReference type="Proteomes" id="UP000199382">
    <property type="component" value="Unassembled WGS sequence"/>
</dbReference>
<dbReference type="PANTHER" id="PTHR40690">
    <property type="entry name" value="GLL3100 PROTEIN"/>
    <property type="match status" value="1"/>
</dbReference>